<dbReference type="Gene3D" id="3.30.1330.40">
    <property type="entry name" value="RutC-like"/>
    <property type="match status" value="1"/>
</dbReference>
<dbReference type="KEGG" id="tpz:Tph_c24620"/>
<dbReference type="InterPro" id="IPR035959">
    <property type="entry name" value="RutC-like_sf"/>
</dbReference>
<evidence type="ECO:0000313" key="2">
    <source>
        <dbReference type="EMBL" id="AFV12639.1"/>
    </source>
</evidence>
<feature type="domain" description="Endoribonuclease L-PSP/chorismate mutase-like" evidence="1">
    <location>
        <begin position="7"/>
        <end position="150"/>
    </location>
</feature>
<dbReference type="AlphaFoldDB" id="K4LXD4"/>
<keyword evidence="3" id="KW-1185">Reference proteome</keyword>
<evidence type="ECO:0000313" key="3">
    <source>
        <dbReference type="Proteomes" id="UP000000467"/>
    </source>
</evidence>
<dbReference type="HOGENOM" id="CLU_104845_0_1_9"/>
<dbReference type="InterPro" id="IPR013813">
    <property type="entry name" value="Endoribo_LPSP/chorism_mut-like"/>
</dbReference>
<dbReference type="Pfam" id="PF14588">
    <property type="entry name" value="YjgF_endoribonc"/>
    <property type="match status" value="1"/>
</dbReference>
<dbReference type="eggNOG" id="COG0251">
    <property type="taxonomic scope" value="Bacteria"/>
</dbReference>
<dbReference type="EC" id="3.1.-.-" evidence="2"/>
<dbReference type="EMBL" id="CP003732">
    <property type="protein sequence ID" value="AFV12639.1"/>
    <property type="molecule type" value="Genomic_DNA"/>
</dbReference>
<dbReference type="PANTHER" id="PTHR43760">
    <property type="entry name" value="ENDORIBONUCLEASE-RELATED"/>
    <property type="match status" value="1"/>
</dbReference>
<keyword evidence="2" id="KW-0378">Hydrolase</keyword>
<dbReference type="STRING" id="1089553.Tph_c24620"/>
<proteinExistence type="predicted"/>
<dbReference type="PANTHER" id="PTHR43760:SF1">
    <property type="entry name" value="ENDORIBONUCLEASE L-PSP_CHORISMATE MUTASE-LIKE DOMAIN-CONTAINING PROTEIN"/>
    <property type="match status" value="1"/>
</dbReference>
<protein>
    <submittedName>
        <fullName evidence="2">Endoribonuclease L-PSP</fullName>
        <ecNumber evidence="2">3.1.-.-</ecNumber>
    </submittedName>
</protein>
<dbReference type="OrthoDB" id="9806350at2"/>
<dbReference type="RefSeq" id="WP_015051501.1">
    <property type="nucleotide sequence ID" value="NC_018870.1"/>
</dbReference>
<dbReference type="SUPFAM" id="SSF55298">
    <property type="entry name" value="YjgF-like"/>
    <property type="match status" value="1"/>
</dbReference>
<organism evidence="2 3">
    <name type="scientific">Thermacetogenium phaeum (strain ATCC BAA-254 / DSM 26808 / PB)</name>
    <dbReference type="NCBI Taxonomy" id="1089553"/>
    <lineage>
        <taxon>Bacteria</taxon>
        <taxon>Bacillati</taxon>
        <taxon>Bacillota</taxon>
        <taxon>Clostridia</taxon>
        <taxon>Thermoanaerobacterales</taxon>
        <taxon>Thermoanaerobacteraceae</taxon>
        <taxon>Thermacetogenium</taxon>
    </lineage>
</organism>
<dbReference type="CDD" id="cd02199">
    <property type="entry name" value="YjgF_YER057c_UK114_like_1"/>
    <property type="match status" value="1"/>
</dbReference>
<evidence type="ECO:0000259" key="1">
    <source>
        <dbReference type="Pfam" id="PF14588"/>
    </source>
</evidence>
<sequence>MEVEQYLAELGITLPNVSKPVASYVPAVCGGKLLFVSGQLCTVSGELKYKGKVGRNVSLEDAYEAAKASTINSLAVIKKVLGSLDRVKRIVKVVGFVNSDPNFTEQHKVINGASDLLVKIFGDKGHHARSAVGVTALPFDASVEVELVVEIE</sequence>
<dbReference type="Proteomes" id="UP000000467">
    <property type="component" value="Chromosome"/>
</dbReference>
<dbReference type="GO" id="GO:0016787">
    <property type="term" value="F:hydrolase activity"/>
    <property type="evidence" value="ECO:0007669"/>
    <property type="project" value="UniProtKB-KW"/>
</dbReference>
<name>K4LXD4_THEPS</name>
<accession>K4LXD4</accession>
<reference evidence="2 3" key="1">
    <citation type="journal article" date="2012" name="BMC Genomics">
        <title>Genome-guided analysis of physiological and morphological traits of the fermentative acetate oxidizer Thermacetogenium phaeum.</title>
        <authorList>
            <person name="Oehler D."/>
            <person name="Poehlein A."/>
            <person name="Leimbach A."/>
            <person name="Muller N."/>
            <person name="Daniel R."/>
            <person name="Gottschalk G."/>
            <person name="Schink B."/>
        </authorList>
    </citation>
    <scope>NUCLEOTIDE SEQUENCE [LARGE SCALE GENOMIC DNA]</scope>
    <source>
        <strain evidence="3">ATCC BAA-254 / DSM 26808 / PB</strain>
    </source>
</reference>
<gene>
    <name evidence="2" type="ordered locus">Tph_c24620</name>
</gene>